<comment type="cofactor">
    <cofactor evidence="1">
        <name>Mg(2+)</name>
        <dbReference type="ChEBI" id="CHEBI:18420"/>
    </cofactor>
</comment>
<dbReference type="EC" id="3.1.3.71" evidence="3"/>
<accession>A0A1H1TKP5</accession>
<sequence length="252" mass="25568">MTSSPPPPPRRADEPPRRLLATWGVAGALAAVEEGVRTAVVVDVLSFSTTVSVAADLGIEVLPHAWEGSAAAYALQHGATLARRRLAAGPGEVSLSPTSLRRSGGVRRLVLPSPNGSTICAALADADVVVAAGCLRNAVAVGAWLAEQPGDAVVVAAGERWGDDSLRPALEDLLGAGAVLAAARSTREPDGEAEAAVAAYADAGDRLADRVRRSRSGVELDQMGFAADVEVALETGSSTLVPVLDAGVFAPA</sequence>
<evidence type="ECO:0000256" key="5">
    <source>
        <dbReference type="ARBA" id="ARBA00022801"/>
    </source>
</evidence>
<dbReference type="SUPFAM" id="SSF142823">
    <property type="entry name" value="ComB-like"/>
    <property type="match status" value="1"/>
</dbReference>
<dbReference type="OrthoDB" id="8588453at2"/>
<evidence type="ECO:0000256" key="2">
    <source>
        <dbReference type="ARBA" id="ARBA00009997"/>
    </source>
</evidence>
<dbReference type="InterPro" id="IPR005238">
    <property type="entry name" value="ComB-like"/>
</dbReference>
<evidence type="ECO:0000256" key="3">
    <source>
        <dbReference type="ARBA" id="ARBA00012953"/>
    </source>
</evidence>
<comment type="catalytic activity">
    <reaction evidence="7">
        <text>(2R)-O-phospho-3-sulfolactate + H2O = (2R)-3-sulfolactate + phosphate</text>
        <dbReference type="Rhea" id="RHEA:23416"/>
        <dbReference type="ChEBI" id="CHEBI:15377"/>
        <dbReference type="ChEBI" id="CHEBI:15597"/>
        <dbReference type="ChEBI" id="CHEBI:43474"/>
        <dbReference type="ChEBI" id="CHEBI:58738"/>
        <dbReference type="EC" id="3.1.3.71"/>
    </reaction>
</comment>
<dbReference type="PANTHER" id="PTHR37311">
    <property type="entry name" value="2-PHOSPHOSULFOLACTATE PHOSPHATASE-RELATED"/>
    <property type="match status" value="1"/>
</dbReference>
<reference evidence="9" key="1">
    <citation type="submission" date="2016-10" db="EMBL/GenBank/DDBJ databases">
        <authorList>
            <person name="Varghese N."/>
            <person name="Submissions S."/>
        </authorList>
    </citation>
    <scope>NUCLEOTIDE SEQUENCE [LARGE SCALE GENOMIC DNA]</scope>
    <source>
        <strain evidence="9">DSM 22127</strain>
    </source>
</reference>
<dbReference type="EMBL" id="LT629757">
    <property type="protein sequence ID" value="SDS60109.1"/>
    <property type="molecule type" value="Genomic_DNA"/>
</dbReference>
<evidence type="ECO:0000256" key="7">
    <source>
        <dbReference type="ARBA" id="ARBA00033711"/>
    </source>
</evidence>
<dbReference type="GO" id="GO:0050545">
    <property type="term" value="F:sulfopyruvate decarboxylase activity"/>
    <property type="evidence" value="ECO:0007669"/>
    <property type="project" value="TreeGrafter"/>
</dbReference>
<keyword evidence="6" id="KW-0460">Magnesium</keyword>
<organism evidence="8 9">
    <name type="scientific">Nocardioides scoriae</name>
    <dbReference type="NCBI Taxonomy" id="642780"/>
    <lineage>
        <taxon>Bacteria</taxon>
        <taxon>Bacillati</taxon>
        <taxon>Actinomycetota</taxon>
        <taxon>Actinomycetes</taxon>
        <taxon>Propionibacteriales</taxon>
        <taxon>Nocardioidaceae</taxon>
        <taxon>Nocardioides</taxon>
    </lineage>
</organism>
<proteinExistence type="inferred from homology"/>
<dbReference type="Pfam" id="PF04029">
    <property type="entry name" value="2-ph_phosp"/>
    <property type="match status" value="1"/>
</dbReference>
<evidence type="ECO:0000256" key="4">
    <source>
        <dbReference type="ARBA" id="ARBA00021948"/>
    </source>
</evidence>
<name>A0A1H1TKP5_9ACTN</name>
<dbReference type="InterPro" id="IPR036702">
    <property type="entry name" value="ComB-like_sf"/>
</dbReference>
<dbReference type="PANTHER" id="PTHR37311:SF1">
    <property type="entry name" value="2-PHOSPHOSULFOLACTATE PHOSPHATASE-RELATED"/>
    <property type="match status" value="1"/>
</dbReference>
<gene>
    <name evidence="8" type="ORF">SAMN04488570_2249</name>
</gene>
<dbReference type="GO" id="GO:0050532">
    <property type="term" value="F:2-phosphosulfolactate phosphatase activity"/>
    <property type="evidence" value="ECO:0007669"/>
    <property type="project" value="UniProtKB-EC"/>
</dbReference>
<comment type="similarity">
    <text evidence="2">Belongs to the ComB family.</text>
</comment>
<protein>
    <recommendedName>
        <fullName evidence="4">Probable 2-phosphosulfolactate phosphatase</fullName>
        <ecNumber evidence="3">3.1.3.71</ecNumber>
    </recommendedName>
</protein>
<evidence type="ECO:0000256" key="6">
    <source>
        <dbReference type="ARBA" id="ARBA00022842"/>
    </source>
</evidence>
<keyword evidence="5" id="KW-0378">Hydrolase</keyword>
<dbReference type="AlphaFoldDB" id="A0A1H1TKP5"/>
<dbReference type="Proteomes" id="UP000198859">
    <property type="component" value="Chromosome I"/>
</dbReference>
<dbReference type="GO" id="GO:0000287">
    <property type="term" value="F:magnesium ion binding"/>
    <property type="evidence" value="ECO:0007669"/>
    <property type="project" value="InterPro"/>
</dbReference>
<evidence type="ECO:0000256" key="1">
    <source>
        <dbReference type="ARBA" id="ARBA00001946"/>
    </source>
</evidence>
<dbReference type="RefSeq" id="WP_091729607.1">
    <property type="nucleotide sequence ID" value="NZ_LT629757.1"/>
</dbReference>
<keyword evidence="9" id="KW-1185">Reference proteome</keyword>
<dbReference type="STRING" id="642780.SAMN04488570_2249"/>
<evidence type="ECO:0000313" key="9">
    <source>
        <dbReference type="Proteomes" id="UP000198859"/>
    </source>
</evidence>
<evidence type="ECO:0000313" key="8">
    <source>
        <dbReference type="EMBL" id="SDS60109.1"/>
    </source>
</evidence>
<dbReference type="Gene3D" id="3.90.1560.10">
    <property type="entry name" value="ComB-like"/>
    <property type="match status" value="1"/>
</dbReference>